<dbReference type="GO" id="GO:0005886">
    <property type="term" value="C:plasma membrane"/>
    <property type="evidence" value="ECO:0007669"/>
    <property type="project" value="UniProtKB-SubCell"/>
</dbReference>
<dbReference type="Pfam" id="PF00005">
    <property type="entry name" value="ABC_tran"/>
    <property type="match status" value="2"/>
</dbReference>
<dbReference type="GO" id="GO:0016887">
    <property type="term" value="F:ATP hydrolysis activity"/>
    <property type="evidence" value="ECO:0007669"/>
    <property type="project" value="InterPro"/>
</dbReference>
<comment type="subcellular location">
    <subcellularLocation>
        <location evidence="1">Cell inner membrane</location>
        <topology evidence="1">Peripheral membrane protein</topology>
    </subcellularLocation>
</comment>
<evidence type="ECO:0000313" key="9">
    <source>
        <dbReference type="EMBL" id="GHD12928.1"/>
    </source>
</evidence>
<keyword evidence="5" id="KW-0547">Nucleotide-binding</keyword>
<dbReference type="GO" id="GO:0005524">
    <property type="term" value="F:ATP binding"/>
    <property type="evidence" value="ECO:0007669"/>
    <property type="project" value="UniProtKB-KW"/>
</dbReference>
<keyword evidence="10" id="KW-1185">Reference proteome</keyword>
<comment type="similarity">
    <text evidence="2">Belongs to the ABC transporter superfamily.</text>
</comment>
<dbReference type="InterPro" id="IPR017871">
    <property type="entry name" value="ABC_transporter-like_CS"/>
</dbReference>
<dbReference type="InterPro" id="IPR003439">
    <property type="entry name" value="ABC_transporter-like_ATP-bd"/>
</dbReference>
<gene>
    <name evidence="9" type="ORF">GCM10016234_17870</name>
</gene>
<evidence type="ECO:0000256" key="4">
    <source>
        <dbReference type="ARBA" id="ARBA00022475"/>
    </source>
</evidence>
<dbReference type="GO" id="GO:0015833">
    <property type="term" value="P:peptide transport"/>
    <property type="evidence" value="ECO:0007669"/>
    <property type="project" value="InterPro"/>
</dbReference>
<keyword evidence="4" id="KW-1003">Cell membrane</keyword>
<dbReference type="EMBL" id="BMZQ01000001">
    <property type="protein sequence ID" value="GHD12928.1"/>
    <property type="molecule type" value="Genomic_DNA"/>
</dbReference>
<dbReference type="InterPro" id="IPR050388">
    <property type="entry name" value="ABC_Ni/Peptide_Import"/>
</dbReference>
<evidence type="ECO:0000259" key="8">
    <source>
        <dbReference type="PROSITE" id="PS50893"/>
    </source>
</evidence>
<accession>A0A8J3DPY5</accession>
<evidence type="ECO:0000256" key="3">
    <source>
        <dbReference type="ARBA" id="ARBA00022448"/>
    </source>
</evidence>
<comment type="caution">
    <text evidence="9">The sequence shown here is derived from an EMBL/GenBank/DDBJ whole genome shotgun (WGS) entry which is preliminary data.</text>
</comment>
<dbReference type="NCBIfam" id="NF008453">
    <property type="entry name" value="PRK11308.1"/>
    <property type="match status" value="2"/>
</dbReference>
<dbReference type="PROSITE" id="PS50893">
    <property type="entry name" value="ABC_TRANSPORTER_2"/>
    <property type="match status" value="2"/>
</dbReference>
<evidence type="ECO:0000256" key="5">
    <source>
        <dbReference type="ARBA" id="ARBA00022741"/>
    </source>
</evidence>
<name>A0A8J3DPY5_9HYPH</name>
<dbReference type="GO" id="GO:0055085">
    <property type="term" value="P:transmembrane transport"/>
    <property type="evidence" value="ECO:0007669"/>
    <property type="project" value="UniProtKB-ARBA"/>
</dbReference>
<dbReference type="SMART" id="SM00382">
    <property type="entry name" value="AAA"/>
    <property type="match status" value="2"/>
</dbReference>
<keyword evidence="3" id="KW-0813">Transport</keyword>
<evidence type="ECO:0000256" key="2">
    <source>
        <dbReference type="ARBA" id="ARBA00005417"/>
    </source>
</evidence>
<proteinExistence type="inferred from homology"/>
<dbReference type="FunFam" id="3.40.50.300:FF:000016">
    <property type="entry name" value="Oligopeptide ABC transporter ATP-binding component"/>
    <property type="match status" value="2"/>
</dbReference>
<dbReference type="InterPro" id="IPR013563">
    <property type="entry name" value="Oligopep_ABC_C"/>
</dbReference>
<feature type="domain" description="ABC transporter" evidence="8">
    <location>
        <begin position="273"/>
        <end position="522"/>
    </location>
</feature>
<protein>
    <submittedName>
        <fullName evidence="9">Peptide ABC transporter ATPase</fullName>
    </submittedName>
</protein>
<dbReference type="Proteomes" id="UP000630142">
    <property type="component" value="Unassembled WGS sequence"/>
</dbReference>
<evidence type="ECO:0000256" key="6">
    <source>
        <dbReference type="ARBA" id="ARBA00022840"/>
    </source>
</evidence>
<dbReference type="InterPro" id="IPR003593">
    <property type="entry name" value="AAA+_ATPase"/>
</dbReference>
<dbReference type="AlphaFoldDB" id="A0A8J3DPY5"/>
<organism evidence="9 10">
    <name type="scientific">Tianweitania populi</name>
    <dbReference type="NCBI Taxonomy" id="1607949"/>
    <lineage>
        <taxon>Bacteria</taxon>
        <taxon>Pseudomonadati</taxon>
        <taxon>Pseudomonadota</taxon>
        <taxon>Alphaproteobacteria</taxon>
        <taxon>Hyphomicrobiales</taxon>
        <taxon>Phyllobacteriaceae</taxon>
        <taxon>Tianweitania</taxon>
    </lineage>
</organism>
<keyword evidence="6" id="KW-0067">ATP-binding</keyword>
<dbReference type="PANTHER" id="PTHR43297">
    <property type="entry name" value="OLIGOPEPTIDE TRANSPORT ATP-BINDING PROTEIN APPD"/>
    <property type="match status" value="1"/>
</dbReference>
<dbReference type="NCBIfam" id="NF007739">
    <property type="entry name" value="PRK10419.1"/>
    <property type="match status" value="2"/>
</dbReference>
<sequence length="540" mass="59197">MENVLSVRDLRVSFQTNDGVVEAVKGVSLDVARGETVAIVGESGSGKSQTMMAVMGLLAANGRATGSARYRDKEILGLSDRQLNTVRGAKITMIFQEPMTSLDPLYRIGRQLAEPIIHHRRLSRGEARKRAIELLTLVGIPEPERRIDSYPHELSGGQRQRVMIAMALANDPDILIADEPTTALDVTIQAQILTLLAELQQKLGMAIVFITHDLGIVRRLADRVYVMQAGKVVEEGETAALFAEPKHAYTRMLLSAEPTGQKVPAEGSAPILLEGRDVTVTFALGGSLFKEPATFTAVDGVSVALKKRQTIGIVGESGSGKSTLGRALLRLLPSTGAVRFKTQDISQADRRAMRPLRRQLQLVFQDPFGSLSPRMTVGQIVTEGLLVHESGIPRAERDRRAVQALQEVGLDPAMRNRYPHEFSGGQRQRIAIARALILKPEVMVLDEPTSALDRSVQKQIVDLLRDLQQAHDLSYIFISHDLSVVRAMADTIIVMRGGRIVEEGPVEDIFSNPRDPYTQALLGAAVDDRRFRKAAETLPI</sequence>
<keyword evidence="7" id="KW-0472">Membrane</keyword>
<feature type="domain" description="ABC transporter" evidence="8">
    <location>
        <begin position="7"/>
        <end position="254"/>
    </location>
</feature>
<evidence type="ECO:0000256" key="1">
    <source>
        <dbReference type="ARBA" id="ARBA00004417"/>
    </source>
</evidence>
<reference evidence="9" key="2">
    <citation type="submission" date="2020-09" db="EMBL/GenBank/DDBJ databases">
        <authorList>
            <person name="Sun Q."/>
            <person name="Kim S."/>
        </authorList>
    </citation>
    <scope>NUCLEOTIDE SEQUENCE</scope>
    <source>
        <strain evidence="9">KCTC 42249</strain>
    </source>
</reference>
<dbReference type="SUPFAM" id="SSF52540">
    <property type="entry name" value="P-loop containing nucleoside triphosphate hydrolases"/>
    <property type="match status" value="2"/>
</dbReference>
<dbReference type="CDD" id="cd03257">
    <property type="entry name" value="ABC_NikE_OppD_transporters"/>
    <property type="match status" value="2"/>
</dbReference>
<reference evidence="9" key="1">
    <citation type="journal article" date="2014" name="Int. J. Syst. Evol. Microbiol.">
        <title>Complete genome sequence of Corynebacterium casei LMG S-19264T (=DSM 44701T), isolated from a smear-ripened cheese.</title>
        <authorList>
            <consortium name="US DOE Joint Genome Institute (JGI-PGF)"/>
            <person name="Walter F."/>
            <person name="Albersmeier A."/>
            <person name="Kalinowski J."/>
            <person name="Ruckert C."/>
        </authorList>
    </citation>
    <scope>NUCLEOTIDE SEQUENCE</scope>
    <source>
        <strain evidence="9">KCTC 42249</strain>
    </source>
</reference>
<dbReference type="RefSeq" id="WP_189503073.1">
    <property type="nucleotide sequence ID" value="NZ_BMZQ01000001.1"/>
</dbReference>
<dbReference type="PROSITE" id="PS00211">
    <property type="entry name" value="ABC_TRANSPORTER_1"/>
    <property type="match status" value="2"/>
</dbReference>
<dbReference type="InterPro" id="IPR027417">
    <property type="entry name" value="P-loop_NTPase"/>
</dbReference>
<evidence type="ECO:0000256" key="7">
    <source>
        <dbReference type="ARBA" id="ARBA00023136"/>
    </source>
</evidence>
<dbReference type="PANTHER" id="PTHR43297:SF2">
    <property type="entry name" value="DIPEPTIDE TRANSPORT ATP-BINDING PROTEIN DPPD"/>
    <property type="match status" value="1"/>
</dbReference>
<dbReference type="Pfam" id="PF08352">
    <property type="entry name" value="oligo_HPY"/>
    <property type="match status" value="2"/>
</dbReference>
<dbReference type="Gene3D" id="3.40.50.300">
    <property type="entry name" value="P-loop containing nucleotide triphosphate hydrolases"/>
    <property type="match status" value="2"/>
</dbReference>
<evidence type="ECO:0000313" key="10">
    <source>
        <dbReference type="Proteomes" id="UP000630142"/>
    </source>
</evidence>